<evidence type="ECO:0000256" key="4">
    <source>
        <dbReference type="ARBA" id="ARBA00023242"/>
    </source>
</evidence>
<feature type="region of interest" description="Disordered" evidence="6">
    <location>
        <begin position="176"/>
        <end position="211"/>
    </location>
</feature>
<feature type="compositionally biased region" description="Acidic residues" evidence="6">
    <location>
        <begin position="104"/>
        <end position="118"/>
    </location>
</feature>
<name>A0AAV3NN20_LITER</name>
<evidence type="ECO:0000256" key="1">
    <source>
        <dbReference type="ARBA" id="ARBA00004123"/>
    </source>
</evidence>
<keyword evidence="5" id="KW-0175">Coiled coil</keyword>
<protein>
    <submittedName>
        <fullName evidence="8">RNA metabolism protein</fullName>
    </submittedName>
</protein>
<evidence type="ECO:0000256" key="6">
    <source>
        <dbReference type="SAM" id="MobiDB-lite"/>
    </source>
</evidence>
<dbReference type="Pfam" id="PF09368">
    <property type="entry name" value="Sas10"/>
    <property type="match status" value="1"/>
</dbReference>
<dbReference type="EMBL" id="BAABME010000210">
    <property type="protein sequence ID" value="GAA0140725.1"/>
    <property type="molecule type" value="Genomic_DNA"/>
</dbReference>
<evidence type="ECO:0000256" key="5">
    <source>
        <dbReference type="SAM" id="Coils"/>
    </source>
</evidence>
<dbReference type="GO" id="GO:0000462">
    <property type="term" value="P:maturation of SSU-rRNA from tricistronic rRNA transcript (SSU-rRNA, 5.8S rRNA, LSU-rRNA)"/>
    <property type="evidence" value="ECO:0007669"/>
    <property type="project" value="TreeGrafter"/>
</dbReference>
<dbReference type="PANTHER" id="PTHR13237">
    <property type="entry name" value="SOMETHING ABOUT SILENCING PROTEIN 10-RELATED"/>
    <property type="match status" value="1"/>
</dbReference>
<dbReference type="InterPro" id="IPR007146">
    <property type="entry name" value="Sas10/Utp3/C1D"/>
</dbReference>
<feature type="compositionally biased region" description="Acidic residues" evidence="6">
    <location>
        <begin position="176"/>
        <end position="186"/>
    </location>
</feature>
<feature type="region of interest" description="Disordered" evidence="6">
    <location>
        <begin position="590"/>
        <end position="638"/>
    </location>
</feature>
<evidence type="ECO:0000256" key="3">
    <source>
        <dbReference type="ARBA" id="ARBA00022553"/>
    </source>
</evidence>
<dbReference type="GO" id="GO:0032040">
    <property type="term" value="C:small-subunit processome"/>
    <property type="evidence" value="ECO:0007669"/>
    <property type="project" value="TreeGrafter"/>
</dbReference>
<feature type="compositionally biased region" description="Acidic residues" evidence="6">
    <location>
        <begin position="49"/>
        <end position="61"/>
    </location>
</feature>
<evidence type="ECO:0000259" key="7">
    <source>
        <dbReference type="Pfam" id="PF09368"/>
    </source>
</evidence>
<reference evidence="8 9" key="1">
    <citation type="submission" date="2024-01" db="EMBL/GenBank/DDBJ databases">
        <title>The complete chloroplast genome sequence of Lithospermum erythrorhizon: insights into the phylogenetic relationship among Boraginaceae species and the maternal lineages of purple gromwells.</title>
        <authorList>
            <person name="Okada T."/>
            <person name="Watanabe K."/>
        </authorList>
    </citation>
    <scope>NUCLEOTIDE SEQUENCE [LARGE SCALE GENOMIC DNA]</scope>
</reference>
<feature type="compositionally biased region" description="Basic and acidic residues" evidence="6">
    <location>
        <begin position="496"/>
        <end position="510"/>
    </location>
</feature>
<feature type="compositionally biased region" description="Basic and acidic residues" evidence="6">
    <location>
        <begin position="36"/>
        <end position="45"/>
    </location>
</feature>
<feature type="domain" description="Sas10 C-terminal" evidence="7">
    <location>
        <begin position="582"/>
        <end position="654"/>
    </location>
</feature>
<dbReference type="PANTHER" id="PTHR13237:SF8">
    <property type="entry name" value="SOMETHING ABOUT SILENCING PROTEIN 10"/>
    <property type="match status" value="1"/>
</dbReference>
<feature type="region of interest" description="Disordered" evidence="6">
    <location>
        <begin position="1"/>
        <end position="126"/>
    </location>
</feature>
<dbReference type="AlphaFoldDB" id="A0AAV3NN20"/>
<organism evidence="8 9">
    <name type="scientific">Lithospermum erythrorhizon</name>
    <name type="common">Purple gromwell</name>
    <name type="synonym">Lithospermum officinale var. erythrorhizon</name>
    <dbReference type="NCBI Taxonomy" id="34254"/>
    <lineage>
        <taxon>Eukaryota</taxon>
        <taxon>Viridiplantae</taxon>
        <taxon>Streptophyta</taxon>
        <taxon>Embryophyta</taxon>
        <taxon>Tracheophyta</taxon>
        <taxon>Spermatophyta</taxon>
        <taxon>Magnoliopsida</taxon>
        <taxon>eudicotyledons</taxon>
        <taxon>Gunneridae</taxon>
        <taxon>Pentapetalae</taxon>
        <taxon>asterids</taxon>
        <taxon>lamiids</taxon>
        <taxon>Boraginales</taxon>
        <taxon>Boraginaceae</taxon>
        <taxon>Boraginoideae</taxon>
        <taxon>Lithospermeae</taxon>
        <taxon>Lithospermum</taxon>
    </lineage>
</organism>
<evidence type="ECO:0000256" key="2">
    <source>
        <dbReference type="ARBA" id="ARBA00010979"/>
    </source>
</evidence>
<dbReference type="Proteomes" id="UP001454036">
    <property type="component" value="Unassembled WGS sequence"/>
</dbReference>
<feature type="region of interest" description="Disordered" evidence="6">
    <location>
        <begin position="483"/>
        <end position="510"/>
    </location>
</feature>
<sequence length="654" mass="73987">MGRNKSGKFKKKENNAPKKSSNFFNEDDDMMNDEIDAFHKQRDVVPLDINEDVGSSDEDDEHPVFGLKDEDEESDKDDEDSEEDRGFAAKILRQKRYLQSTMVEAEDDDDDSEEEEDKTDVWGKDSGIYYNADKANLNGESTDEDVLDMEEKEALRMHEDRLKALSMEDFGLDNTIENESDEEPTFEESLRSGKPTPKTSEGQQLNKDENPIYEKLKKDLKALTREEQMDVVYSSAPEIVGLLSELNNALEQLENKVDPLLSKVIEGKDGMRGGMHYLELKKLLLLSYCQAITFYLLLKSEGLSARDHPVISQLVQMKTLMDKMNELDRKIPANLEDILNKSIEAEDSMKLVEENVMSDISSALGLRPPVISSGTSDLTEPIEVIKKAYMDSSRGHKESVPNGQLQDTKVGIQSMEMLKVRAANEERLKKKGVFSSLAQRDDKLKRSRQLINGQLETMDDFDDDALGVDARAGSINVSRLVNPQMKKQKMASGDDDLPKRDDIGERRRKNEERVLARTAINSADDVQDEIDDASDHSLGGDSDSDLKVYKQVERERAAKIAAKSEIYARPSTNVSLPELVVDGKRQISHQIEKNRGLTRSRNKDKKNPRKNYRDKHAKKVVRRKGQVREHKTLHGPYGGEAAGINAKISRSVRF</sequence>
<comment type="caution">
    <text evidence="8">The sequence shown here is derived from an EMBL/GenBank/DDBJ whole genome shotgun (WGS) entry which is preliminary data.</text>
</comment>
<evidence type="ECO:0000313" key="8">
    <source>
        <dbReference type="EMBL" id="GAA0140725.1"/>
    </source>
</evidence>
<feature type="compositionally biased region" description="Acidic residues" evidence="6">
    <location>
        <begin position="25"/>
        <end position="35"/>
    </location>
</feature>
<comment type="similarity">
    <text evidence="2">Belongs to the SAS10 family.</text>
</comment>
<feature type="compositionally biased region" description="Basic residues" evidence="6">
    <location>
        <begin position="1"/>
        <end position="11"/>
    </location>
</feature>
<comment type="subcellular location">
    <subcellularLocation>
        <location evidence="1">Nucleus</location>
    </subcellularLocation>
</comment>
<gene>
    <name evidence="8" type="ORF">LIER_02023</name>
</gene>
<proteinExistence type="inferred from homology"/>
<keyword evidence="4" id="KW-0539">Nucleus</keyword>
<feature type="coiled-coil region" evidence="5">
    <location>
        <begin position="236"/>
        <end position="263"/>
    </location>
</feature>
<keyword evidence="9" id="KW-1185">Reference proteome</keyword>
<feature type="compositionally biased region" description="Basic residues" evidence="6">
    <location>
        <begin position="596"/>
        <end position="625"/>
    </location>
</feature>
<feature type="region of interest" description="Disordered" evidence="6">
    <location>
        <begin position="525"/>
        <end position="546"/>
    </location>
</feature>
<evidence type="ECO:0000313" key="9">
    <source>
        <dbReference type="Proteomes" id="UP001454036"/>
    </source>
</evidence>
<dbReference type="InterPro" id="IPR018972">
    <property type="entry name" value="Sas10_C_dom"/>
</dbReference>
<accession>A0AAV3NN20</accession>
<feature type="compositionally biased region" description="Acidic residues" evidence="6">
    <location>
        <begin position="69"/>
        <end position="83"/>
    </location>
</feature>
<dbReference type="Pfam" id="PF04000">
    <property type="entry name" value="Sas10_Utp3"/>
    <property type="match status" value="1"/>
</dbReference>
<keyword evidence="3" id="KW-0597">Phosphoprotein</keyword>